<organism evidence="2 3">
    <name type="scientific">Gloeophyllum trabeum (strain ATCC 11539 / FP-39264 / Madison 617)</name>
    <name type="common">Brown rot fungus</name>
    <dbReference type="NCBI Taxonomy" id="670483"/>
    <lineage>
        <taxon>Eukaryota</taxon>
        <taxon>Fungi</taxon>
        <taxon>Dikarya</taxon>
        <taxon>Basidiomycota</taxon>
        <taxon>Agaricomycotina</taxon>
        <taxon>Agaricomycetes</taxon>
        <taxon>Gloeophyllales</taxon>
        <taxon>Gloeophyllaceae</taxon>
        <taxon>Gloeophyllum</taxon>
    </lineage>
</organism>
<evidence type="ECO:0000313" key="2">
    <source>
        <dbReference type="EMBL" id="EPQ52122.1"/>
    </source>
</evidence>
<keyword evidence="3" id="KW-1185">Reference proteome</keyword>
<name>S7PXS7_GLOTA</name>
<proteinExistence type="predicted"/>
<dbReference type="HOGENOM" id="CLU_767376_0_0_1"/>
<dbReference type="OrthoDB" id="629492at2759"/>
<dbReference type="RefSeq" id="XP_007869311.1">
    <property type="nucleotide sequence ID" value="XM_007871120.1"/>
</dbReference>
<dbReference type="AlphaFoldDB" id="S7PXS7"/>
<dbReference type="EMBL" id="KB469308">
    <property type="protein sequence ID" value="EPQ52122.1"/>
    <property type="molecule type" value="Genomic_DNA"/>
</dbReference>
<feature type="transmembrane region" description="Helical" evidence="1">
    <location>
        <begin position="199"/>
        <end position="222"/>
    </location>
</feature>
<dbReference type="GeneID" id="19309760"/>
<evidence type="ECO:0000313" key="3">
    <source>
        <dbReference type="Proteomes" id="UP000030669"/>
    </source>
</evidence>
<dbReference type="Proteomes" id="UP000030669">
    <property type="component" value="Unassembled WGS sequence"/>
</dbReference>
<protein>
    <submittedName>
        <fullName evidence="2">Uncharacterized protein</fullName>
    </submittedName>
</protein>
<keyword evidence="1" id="KW-0472">Membrane</keyword>
<accession>S7PXS7</accession>
<keyword evidence="1" id="KW-0812">Transmembrane</keyword>
<gene>
    <name evidence="2" type="ORF">GLOTRDRAFT_95785</name>
</gene>
<evidence type="ECO:0000256" key="1">
    <source>
        <dbReference type="SAM" id="Phobius"/>
    </source>
</evidence>
<dbReference type="SUPFAM" id="SSF48452">
    <property type="entry name" value="TPR-like"/>
    <property type="match status" value="1"/>
</dbReference>
<sequence length="361" mass="40971">MVGLTWQPIGDYEHGQQAQILGRGRKVNTDWVKDGYTLGNHRMPGPLQVIRFVDGDPVLFVTLANFLIWGGAFALPSRADQTANGTLGHLSSYSEFTSQATWTCSSEERHQLMYFFNVPQDASDEWRMLFENLDADMCSDEYLLGRPKELVRKQKLDQMATCSITNDFDAVLSAEAIRERSWAQGNEYFRQGMVGRAQVMYLAALAFAPLPLVMLNLAAVMLKQKMLGVTFPGNYTSGLLHRDETKTKAYYRRAVARRLLSHEGKHLRQALEDITNALILSLADAQIAEEKRRIEGMLTQPLPQLKRMIEQQCYALGTFNIANYATDDDINITARESRVNCTRKYGPDFDHRTTLPPGWKY</sequence>
<dbReference type="Gene3D" id="1.25.40.10">
    <property type="entry name" value="Tetratricopeptide repeat domain"/>
    <property type="match status" value="1"/>
</dbReference>
<dbReference type="KEGG" id="gtr:GLOTRDRAFT_95785"/>
<reference evidence="2 3" key="1">
    <citation type="journal article" date="2012" name="Science">
        <title>The Paleozoic origin of enzymatic lignin decomposition reconstructed from 31 fungal genomes.</title>
        <authorList>
            <person name="Floudas D."/>
            <person name="Binder M."/>
            <person name="Riley R."/>
            <person name="Barry K."/>
            <person name="Blanchette R.A."/>
            <person name="Henrissat B."/>
            <person name="Martinez A.T."/>
            <person name="Otillar R."/>
            <person name="Spatafora J.W."/>
            <person name="Yadav J.S."/>
            <person name="Aerts A."/>
            <person name="Benoit I."/>
            <person name="Boyd A."/>
            <person name="Carlson A."/>
            <person name="Copeland A."/>
            <person name="Coutinho P.M."/>
            <person name="de Vries R.P."/>
            <person name="Ferreira P."/>
            <person name="Findley K."/>
            <person name="Foster B."/>
            <person name="Gaskell J."/>
            <person name="Glotzer D."/>
            <person name="Gorecki P."/>
            <person name="Heitman J."/>
            <person name="Hesse C."/>
            <person name="Hori C."/>
            <person name="Igarashi K."/>
            <person name="Jurgens J.A."/>
            <person name="Kallen N."/>
            <person name="Kersten P."/>
            <person name="Kohler A."/>
            <person name="Kuees U."/>
            <person name="Kumar T.K.A."/>
            <person name="Kuo A."/>
            <person name="LaButti K."/>
            <person name="Larrondo L.F."/>
            <person name="Lindquist E."/>
            <person name="Ling A."/>
            <person name="Lombard V."/>
            <person name="Lucas S."/>
            <person name="Lundell T."/>
            <person name="Martin R."/>
            <person name="McLaughlin D.J."/>
            <person name="Morgenstern I."/>
            <person name="Morin E."/>
            <person name="Murat C."/>
            <person name="Nagy L.G."/>
            <person name="Nolan M."/>
            <person name="Ohm R.A."/>
            <person name="Patyshakuliyeva A."/>
            <person name="Rokas A."/>
            <person name="Ruiz-Duenas F.J."/>
            <person name="Sabat G."/>
            <person name="Salamov A."/>
            <person name="Samejima M."/>
            <person name="Schmutz J."/>
            <person name="Slot J.C."/>
            <person name="St John F."/>
            <person name="Stenlid J."/>
            <person name="Sun H."/>
            <person name="Sun S."/>
            <person name="Syed K."/>
            <person name="Tsang A."/>
            <person name="Wiebenga A."/>
            <person name="Young D."/>
            <person name="Pisabarro A."/>
            <person name="Eastwood D.C."/>
            <person name="Martin F."/>
            <person name="Cullen D."/>
            <person name="Grigoriev I.V."/>
            <person name="Hibbett D.S."/>
        </authorList>
    </citation>
    <scope>NUCLEOTIDE SEQUENCE [LARGE SCALE GENOMIC DNA]</scope>
    <source>
        <strain evidence="2 3">ATCC 11539</strain>
    </source>
</reference>
<dbReference type="InterPro" id="IPR011990">
    <property type="entry name" value="TPR-like_helical_dom_sf"/>
</dbReference>
<keyword evidence="1" id="KW-1133">Transmembrane helix</keyword>